<dbReference type="Proteomes" id="UP000828390">
    <property type="component" value="Unassembled WGS sequence"/>
</dbReference>
<name>A0A9D4LS54_DREPO</name>
<evidence type="ECO:0000313" key="1">
    <source>
        <dbReference type="EMBL" id="KAH3862767.1"/>
    </source>
</evidence>
<comment type="caution">
    <text evidence="1">The sequence shown here is derived from an EMBL/GenBank/DDBJ whole genome shotgun (WGS) entry which is preliminary data.</text>
</comment>
<dbReference type="EMBL" id="JAIWYP010000002">
    <property type="protein sequence ID" value="KAH3862767.1"/>
    <property type="molecule type" value="Genomic_DNA"/>
</dbReference>
<protein>
    <submittedName>
        <fullName evidence="1">Uncharacterized protein</fullName>
    </submittedName>
</protein>
<reference evidence="1" key="2">
    <citation type="submission" date="2020-11" db="EMBL/GenBank/DDBJ databases">
        <authorList>
            <person name="McCartney M.A."/>
            <person name="Auch B."/>
            <person name="Kono T."/>
            <person name="Mallez S."/>
            <person name="Becker A."/>
            <person name="Gohl D.M."/>
            <person name="Silverstein K.A.T."/>
            <person name="Koren S."/>
            <person name="Bechman K.B."/>
            <person name="Herman A."/>
            <person name="Abrahante J.E."/>
            <person name="Garbe J."/>
        </authorList>
    </citation>
    <scope>NUCLEOTIDE SEQUENCE</scope>
    <source>
        <strain evidence="1">Duluth1</strain>
        <tissue evidence="1">Whole animal</tissue>
    </source>
</reference>
<sequence length="194" mass="23104">MQRGSVFACPVHISGTRTRKSLHELTSGLIVAIVSGCKLMHTLRKKRGQTNERKDRLCDYYITPSDKGNDDADDDVDDVDDNYDYAIPMHLEELQYKQYSKIVKLGVSVYCFTYYCINSIYNALWRETGEREKSCIYEAIHVPFKPCYQSERFGQWATPHRLSDVRRRPSYWIWNYFKTRWRSPRKDEKFKRVF</sequence>
<dbReference type="AlphaFoldDB" id="A0A9D4LS54"/>
<reference evidence="1" key="1">
    <citation type="journal article" date="2019" name="bioRxiv">
        <title>The Genome of the Zebra Mussel, Dreissena polymorpha: A Resource for Invasive Species Research.</title>
        <authorList>
            <person name="McCartney M.A."/>
            <person name="Auch B."/>
            <person name="Kono T."/>
            <person name="Mallez S."/>
            <person name="Zhang Y."/>
            <person name="Obille A."/>
            <person name="Becker A."/>
            <person name="Abrahante J.E."/>
            <person name="Garbe J."/>
            <person name="Badalamenti J.P."/>
            <person name="Herman A."/>
            <person name="Mangelson H."/>
            <person name="Liachko I."/>
            <person name="Sullivan S."/>
            <person name="Sone E.D."/>
            <person name="Koren S."/>
            <person name="Silverstein K.A.T."/>
            <person name="Beckman K.B."/>
            <person name="Gohl D.M."/>
        </authorList>
    </citation>
    <scope>NUCLEOTIDE SEQUENCE</scope>
    <source>
        <strain evidence="1">Duluth1</strain>
        <tissue evidence="1">Whole animal</tissue>
    </source>
</reference>
<organism evidence="1 2">
    <name type="scientific">Dreissena polymorpha</name>
    <name type="common">Zebra mussel</name>
    <name type="synonym">Mytilus polymorpha</name>
    <dbReference type="NCBI Taxonomy" id="45954"/>
    <lineage>
        <taxon>Eukaryota</taxon>
        <taxon>Metazoa</taxon>
        <taxon>Spiralia</taxon>
        <taxon>Lophotrochozoa</taxon>
        <taxon>Mollusca</taxon>
        <taxon>Bivalvia</taxon>
        <taxon>Autobranchia</taxon>
        <taxon>Heteroconchia</taxon>
        <taxon>Euheterodonta</taxon>
        <taxon>Imparidentia</taxon>
        <taxon>Neoheterodontei</taxon>
        <taxon>Myida</taxon>
        <taxon>Dreissenoidea</taxon>
        <taxon>Dreissenidae</taxon>
        <taxon>Dreissena</taxon>
    </lineage>
</organism>
<accession>A0A9D4LS54</accession>
<proteinExistence type="predicted"/>
<gene>
    <name evidence="1" type="ORF">DPMN_025741</name>
</gene>
<evidence type="ECO:0000313" key="2">
    <source>
        <dbReference type="Proteomes" id="UP000828390"/>
    </source>
</evidence>
<keyword evidence="2" id="KW-1185">Reference proteome</keyword>